<dbReference type="Pfam" id="PF14374">
    <property type="entry name" value="Ribos_L4_asso_C"/>
    <property type="match status" value="1"/>
</dbReference>
<dbReference type="Pfam" id="PF00573">
    <property type="entry name" value="Ribosomal_L4"/>
    <property type="match status" value="1"/>
</dbReference>
<dbReference type="AlphaFoldDB" id="A0AAD3DNW3"/>
<dbReference type="PROSITE" id="PS00939">
    <property type="entry name" value="RIBOSOMAL_L1E"/>
    <property type="match status" value="1"/>
</dbReference>
<dbReference type="FunFam" id="3.40.1370.10:FF:000002">
    <property type="entry name" value="60S ribosomal protein L4"/>
    <property type="match status" value="1"/>
</dbReference>
<dbReference type="InterPro" id="IPR013000">
    <property type="entry name" value="Ribosomal_uL4_euk/arc_CS"/>
</dbReference>
<dbReference type="InterPro" id="IPR002136">
    <property type="entry name" value="Ribosomal_uL4"/>
</dbReference>
<evidence type="ECO:0000256" key="2">
    <source>
        <dbReference type="ARBA" id="ARBA00022980"/>
    </source>
</evidence>
<evidence type="ECO:0000259" key="4">
    <source>
        <dbReference type="Pfam" id="PF14374"/>
    </source>
</evidence>
<dbReference type="InterPro" id="IPR023574">
    <property type="entry name" value="Ribosomal_uL4_dom_sf"/>
</dbReference>
<evidence type="ECO:0000256" key="3">
    <source>
        <dbReference type="ARBA" id="ARBA00023274"/>
    </source>
</evidence>
<dbReference type="GO" id="GO:0003735">
    <property type="term" value="F:structural constituent of ribosome"/>
    <property type="evidence" value="ECO:0007669"/>
    <property type="project" value="InterPro"/>
</dbReference>
<dbReference type="SUPFAM" id="SSF52166">
    <property type="entry name" value="Ribosomal protein L4"/>
    <property type="match status" value="1"/>
</dbReference>
<dbReference type="Proteomes" id="UP001054857">
    <property type="component" value="Unassembled WGS sequence"/>
</dbReference>
<dbReference type="InterPro" id="IPR045240">
    <property type="entry name" value="Ribosomal_uL4_euk/arch"/>
</dbReference>
<reference evidence="5 6" key="1">
    <citation type="journal article" date="2021" name="Sci. Rep.">
        <title>Genome sequencing of the multicellular alga Astrephomene provides insights into convergent evolution of germ-soma differentiation.</title>
        <authorList>
            <person name="Yamashita S."/>
            <person name="Yamamoto K."/>
            <person name="Matsuzaki R."/>
            <person name="Suzuki S."/>
            <person name="Yamaguchi H."/>
            <person name="Hirooka S."/>
            <person name="Minakuchi Y."/>
            <person name="Miyagishima S."/>
            <person name="Kawachi M."/>
            <person name="Toyoda A."/>
            <person name="Nozaki H."/>
        </authorList>
    </citation>
    <scope>NUCLEOTIDE SEQUENCE [LARGE SCALE GENOMIC DNA]</scope>
    <source>
        <strain evidence="5 6">NIES-4017</strain>
    </source>
</reference>
<dbReference type="EMBL" id="BMAR01000009">
    <property type="protein sequence ID" value="GFR45344.1"/>
    <property type="molecule type" value="Genomic_DNA"/>
</dbReference>
<evidence type="ECO:0000313" key="5">
    <source>
        <dbReference type="EMBL" id="GFR45344.1"/>
    </source>
</evidence>
<protein>
    <recommendedName>
        <fullName evidence="4">Large ribosomal subunit protein uL4 C-terminal domain-containing protein</fullName>
    </recommendedName>
</protein>
<dbReference type="GO" id="GO:0005840">
    <property type="term" value="C:ribosome"/>
    <property type="evidence" value="ECO:0007669"/>
    <property type="project" value="UniProtKB-KW"/>
</dbReference>
<comment type="caution">
    <text evidence="5">The sequence shown here is derived from an EMBL/GenBank/DDBJ whole genome shotgun (WGS) entry which is preliminary data.</text>
</comment>
<dbReference type="GO" id="GO:1990904">
    <property type="term" value="C:ribonucleoprotein complex"/>
    <property type="evidence" value="ECO:0007669"/>
    <property type="project" value="UniProtKB-KW"/>
</dbReference>
<dbReference type="GO" id="GO:0006412">
    <property type="term" value="P:translation"/>
    <property type="evidence" value="ECO:0007669"/>
    <property type="project" value="InterPro"/>
</dbReference>
<accession>A0AAD3DNW3</accession>
<comment type="similarity">
    <text evidence="1">Belongs to the universal ribosomal protein uL4 family.</text>
</comment>
<evidence type="ECO:0000256" key="1">
    <source>
        <dbReference type="ARBA" id="ARBA00010528"/>
    </source>
</evidence>
<name>A0AAD3DNW3_9CHLO</name>
<keyword evidence="2" id="KW-0689">Ribosomal protein</keyword>
<dbReference type="Gene3D" id="3.40.1370.10">
    <property type="match status" value="1"/>
</dbReference>
<dbReference type="InterPro" id="IPR025755">
    <property type="entry name" value="Ribos_uL4_C_dom"/>
</dbReference>
<feature type="domain" description="Large ribosomal subunit protein uL4 C-terminal" evidence="4">
    <location>
        <begin position="275"/>
        <end position="348"/>
    </location>
</feature>
<proteinExistence type="inferred from homology"/>
<organism evidence="5 6">
    <name type="scientific">Astrephomene gubernaculifera</name>
    <dbReference type="NCBI Taxonomy" id="47775"/>
    <lineage>
        <taxon>Eukaryota</taxon>
        <taxon>Viridiplantae</taxon>
        <taxon>Chlorophyta</taxon>
        <taxon>core chlorophytes</taxon>
        <taxon>Chlorophyceae</taxon>
        <taxon>CS clade</taxon>
        <taxon>Chlamydomonadales</taxon>
        <taxon>Astrephomenaceae</taxon>
        <taxon>Astrephomene</taxon>
    </lineage>
</organism>
<keyword evidence="3" id="KW-0687">Ribonucleoprotein</keyword>
<evidence type="ECO:0000313" key="6">
    <source>
        <dbReference type="Proteomes" id="UP001054857"/>
    </source>
</evidence>
<gene>
    <name evidence="5" type="ORF">Agub_g6713</name>
</gene>
<sequence>MAAARPLVSVINIETGEAAEQTALPAVFTAPIRPDIVRTIHTNMAKNKRQAYAVFMKAGHQTAAESWGTGRAVSRIPRVPGGGTHRAGQGAFGNMCRGGRMFAPTKVWRRWHRKINVNQKRYAVCSALAASALPALVMARGHRIEQVPEVPLVLSDAVEGVKKTSKALEILKKIGALPDVEKSKDSKALRSGKGKMRNRRYVMRKGPLVVFANDEGVSKAFRNLPGVEVTSVDRLNLLQLAPGGHLGRFCIWSKAAFEKLDKIFGTATQESEVKKGFKLPRACMANGDLARIINSDEIQSIVKPAKSAGPKHAPLKKNPLRNLGAMLKLNPYAKVARRVEITRSTKNAAVRAEKLAKIAKGEASGAKKDKAVKAIGKGFYKKMLVDSEYAGEDYDQFTRWITVTKQTKTA</sequence>
<keyword evidence="6" id="KW-1185">Reference proteome</keyword>
<dbReference type="PANTHER" id="PTHR19431">
    <property type="entry name" value="60S RIBOSOMAL PROTEIN L4"/>
    <property type="match status" value="1"/>
</dbReference>